<feature type="region of interest" description="Disordered" evidence="1">
    <location>
        <begin position="271"/>
        <end position="336"/>
    </location>
</feature>
<keyword evidence="4" id="KW-1185">Reference proteome</keyword>
<evidence type="ECO:0000259" key="2">
    <source>
        <dbReference type="Pfam" id="PF07034"/>
    </source>
</evidence>
<feature type="compositionally biased region" description="Polar residues" evidence="1">
    <location>
        <begin position="313"/>
        <end position="323"/>
    </location>
</feature>
<dbReference type="EMBL" id="KQ241695">
    <property type="protein sequence ID" value="KNC85572.1"/>
    <property type="molecule type" value="Genomic_DNA"/>
</dbReference>
<dbReference type="RefSeq" id="XP_014159474.1">
    <property type="nucleotide sequence ID" value="XM_014303999.1"/>
</dbReference>
<dbReference type="PANTHER" id="PTHR12748:SF0">
    <property type="entry name" value="ORIGIN RECOGNITION COMPLEX SUBUNIT 3"/>
    <property type="match status" value="1"/>
</dbReference>
<dbReference type="GO" id="GO:0005656">
    <property type="term" value="C:nuclear pre-replicative complex"/>
    <property type="evidence" value="ECO:0007669"/>
    <property type="project" value="TreeGrafter"/>
</dbReference>
<dbReference type="GO" id="GO:0006270">
    <property type="term" value="P:DNA replication initiation"/>
    <property type="evidence" value="ECO:0007669"/>
    <property type="project" value="TreeGrafter"/>
</dbReference>
<dbReference type="GO" id="GO:0003688">
    <property type="term" value="F:DNA replication origin binding"/>
    <property type="evidence" value="ECO:0007669"/>
    <property type="project" value="TreeGrafter"/>
</dbReference>
<sequence length="419" mass="45797">MEKNVATEVGARERLSKAIYFHHPTRDSRNTVPEPLPSACGFPYAFDGETDDKREKRSDAYLECWGVIEGLIDYHTNDLYSQLYGDVNKFVRRASVAFNKRTAIVEQSEPRTNTAHVDSINNTTATGTDNTPGVPSAVHTPSKLFSGSSYGRYDTLSVSEIPTALLHTGSNVSDHPVLLNQISHNLMLGSTPGESQVETHSFARGPRPCVLKGDECTTLQTTVKNIVQSFTNVTDDGSSAQIAAIDTTYANAQDFWQLHMWYTARYAPVREANSGDGPTSAGTGAERGSGKPGETDANRTASTDAGTSPPVDGSTQGTTSVASDTAAHTPTPTYTAKHTQLRYPPLVVLFDDFERFSGPLLDALIHICRQWLPSLPFVFIFSIASYFDRVHDVLNRTSLSALNMTRLTLQVRDMGMCIY</sequence>
<organism evidence="3 4">
    <name type="scientific">Sphaeroforma arctica JP610</name>
    <dbReference type="NCBI Taxonomy" id="667725"/>
    <lineage>
        <taxon>Eukaryota</taxon>
        <taxon>Ichthyosporea</taxon>
        <taxon>Ichthyophonida</taxon>
        <taxon>Sphaeroforma</taxon>
    </lineage>
</organism>
<dbReference type="AlphaFoldDB" id="A0A0L0G989"/>
<reference evidence="3 4" key="1">
    <citation type="submission" date="2011-02" db="EMBL/GenBank/DDBJ databases">
        <title>The Genome Sequence of Sphaeroforma arctica JP610.</title>
        <authorList>
            <consortium name="The Broad Institute Genome Sequencing Platform"/>
            <person name="Russ C."/>
            <person name="Cuomo C."/>
            <person name="Young S.K."/>
            <person name="Zeng Q."/>
            <person name="Gargeya S."/>
            <person name="Alvarado L."/>
            <person name="Berlin A."/>
            <person name="Chapman S.B."/>
            <person name="Chen Z."/>
            <person name="Freedman E."/>
            <person name="Gellesch M."/>
            <person name="Goldberg J."/>
            <person name="Griggs A."/>
            <person name="Gujja S."/>
            <person name="Heilman E."/>
            <person name="Heiman D."/>
            <person name="Howarth C."/>
            <person name="Mehta T."/>
            <person name="Neiman D."/>
            <person name="Pearson M."/>
            <person name="Roberts A."/>
            <person name="Saif S."/>
            <person name="Shea T."/>
            <person name="Shenoy N."/>
            <person name="Sisk P."/>
            <person name="Stolte C."/>
            <person name="Sykes S."/>
            <person name="White J."/>
            <person name="Yandava C."/>
            <person name="Burger G."/>
            <person name="Gray M.W."/>
            <person name="Holland P.W.H."/>
            <person name="King N."/>
            <person name="Lang F.B.F."/>
            <person name="Roger A.J."/>
            <person name="Ruiz-Trillo I."/>
            <person name="Haas B."/>
            <person name="Nusbaum C."/>
            <person name="Birren B."/>
        </authorList>
    </citation>
    <scope>NUCLEOTIDE SEQUENCE [LARGE SCALE GENOMIC DNA]</scope>
    <source>
        <strain evidence="3 4">JP610</strain>
    </source>
</reference>
<dbReference type="STRING" id="667725.A0A0L0G989"/>
<dbReference type="Proteomes" id="UP000054560">
    <property type="component" value="Unassembled WGS sequence"/>
</dbReference>
<dbReference type="Pfam" id="PF07034">
    <property type="entry name" value="ORC3_N"/>
    <property type="match status" value="1"/>
</dbReference>
<dbReference type="GO" id="GO:0005664">
    <property type="term" value="C:nuclear origin of replication recognition complex"/>
    <property type="evidence" value="ECO:0007669"/>
    <property type="project" value="InterPro"/>
</dbReference>
<feature type="region of interest" description="Disordered" evidence="1">
    <location>
        <begin position="109"/>
        <end position="137"/>
    </location>
</feature>
<gene>
    <name evidence="3" type="ORF">SARC_02261</name>
</gene>
<dbReference type="InterPro" id="IPR020795">
    <property type="entry name" value="ORC3"/>
</dbReference>
<evidence type="ECO:0000313" key="4">
    <source>
        <dbReference type="Proteomes" id="UP000054560"/>
    </source>
</evidence>
<proteinExistence type="predicted"/>
<feature type="compositionally biased region" description="Polar residues" evidence="1">
    <location>
        <begin position="110"/>
        <end position="133"/>
    </location>
</feature>
<dbReference type="InterPro" id="IPR045667">
    <property type="entry name" value="ORC3_N"/>
</dbReference>
<feature type="compositionally biased region" description="Low complexity" evidence="1">
    <location>
        <begin position="325"/>
        <end position="336"/>
    </location>
</feature>
<feature type="domain" description="Origin recognition complex subunit 3 N-terminal" evidence="2">
    <location>
        <begin position="157"/>
        <end position="411"/>
    </location>
</feature>
<dbReference type="GeneID" id="25902765"/>
<name>A0A0L0G989_9EUKA</name>
<evidence type="ECO:0000256" key="1">
    <source>
        <dbReference type="SAM" id="MobiDB-lite"/>
    </source>
</evidence>
<evidence type="ECO:0000313" key="3">
    <source>
        <dbReference type="EMBL" id="KNC85572.1"/>
    </source>
</evidence>
<accession>A0A0L0G989</accession>
<protein>
    <submittedName>
        <fullName evidence="3">Origin recognition complex (ORC) subunit 3</fullName>
    </submittedName>
</protein>
<dbReference type="OrthoDB" id="10265211at2759"/>
<dbReference type="PANTHER" id="PTHR12748">
    <property type="entry name" value="ORIGIN RECOGNITION COMPLEX SUBUNIT 3"/>
    <property type="match status" value="1"/>
</dbReference>
<dbReference type="GO" id="GO:0031261">
    <property type="term" value="C:DNA replication preinitiation complex"/>
    <property type="evidence" value="ECO:0007669"/>
    <property type="project" value="TreeGrafter"/>
</dbReference>